<sequence>MSAWQPLRPHHSIERVIASINFVEMLPQLTLVNYILPEVGNEAAAMGLATQVDVMELNVAMGARGPQAPQVPTASAGVVGRAFQKIDGGRVVAEIKVDRNSIAFAIEKYERWAEFIADFQRLVNDAMLTQLLGFVGVAVIRLEYFDRFLFSGDAKKAPVAELLDFSGPWAAPHALTASATGQMWHSHFGQFVKTSDGLQRLINVNVECVDANRPSGVVRTILIRTFGEDRLLPSDGYSGAPSGVLKPAYIRERLDDLHTTLKNLFAQTITPEYRTRVGLV</sequence>
<dbReference type="AlphaFoldDB" id="A0A4R6RGK8"/>
<protein>
    <submittedName>
        <fullName evidence="1">Uncharacterized protein (TIGR04255 family)</fullName>
    </submittedName>
</protein>
<keyword evidence="2" id="KW-1185">Reference proteome</keyword>
<dbReference type="Proteomes" id="UP000294547">
    <property type="component" value="Unassembled WGS sequence"/>
</dbReference>
<dbReference type="EMBL" id="SNXY01000007">
    <property type="protein sequence ID" value="TDP85412.1"/>
    <property type="molecule type" value="Genomic_DNA"/>
</dbReference>
<accession>A0A4R6RGK8</accession>
<name>A0A4R6RGK8_9HYPH</name>
<comment type="caution">
    <text evidence="1">The sequence shown here is derived from an EMBL/GenBank/DDBJ whole genome shotgun (WGS) entry which is preliminary data.</text>
</comment>
<evidence type="ECO:0000313" key="2">
    <source>
        <dbReference type="Proteomes" id="UP000294547"/>
    </source>
</evidence>
<dbReference type="OrthoDB" id="8450098at2"/>
<evidence type="ECO:0000313" key="1">
    <source>
        <dbReference type="EMBL" id="TDP85412.1"/>
    </source>
</evidence>
<proteinExistence type="predicted"/>
<gene>
    <name evidence="1" type="ORF">EDD54_2265</name>
</gene>
<reference evidence="1 2" key="1">
    <citation type="submission" date="2019-03" db="EMBL/GenBank/DDBJ databases">
        <title>Genomic Encyclopedia of Type Strains, Phase IV (KMG-IV): sequencing the most valuable type-strain genomes for metagenomic binning, comparative biology and taxonomic classification.</title>
        <authorList>
            <person name="Goeker M."/>
        </authorList>
    </citation>
    <scope>NUCLEOTIDE SEQUENCE [LARGE SCALE GENOMIC DNA]</scope>
    <source>
        <strain evidence="1 2">DSM 102969</strain>
    </source>
</reference>
<dbReference type="NCBIfam" id="TIGR04255">
    <property type="entry name" value="sporadTIGR04255"/>
    <property type="match status" value="1"/>
</dbReference>
<organism evidence="1 2">
    <name type="scientific">Oharaeibacter diazotrophicus</name>
    <dbReference type="NCBI Taxonomy" id="1920512"/>
    <lineage>
        <taxon>Bacteria</taxon>
        <taxon>Pseudomonadati</taxon>
        <taxon>Pseudomonadota</taxon>
        <taxon>Alphaproteobacteria</taxon>
        <taxon>Hyphomicrobiales</taxon>
        <taxon>Pleomorphomonadaceae</taxon>
        <taxon>Oharaeibacter</taxon>
    </lineage>
</organism>
<dbReference type="InterPro" id="IPR026349">
    <property type="entry name" value="CHP04255"/>
</dbReference>